<evidence type="ECO:0000313" key="3">
    <source>
        <dbReference type="EMBL" id="GAA4762052.1"/>
    </source>
</evidence>
<keyword evidence="2" id="KW-0472">Membrane</keyword>
<feature type="transmembrane region" description="Helical" evidence="2">
    <location>
        <begin position="61"/>
        <end position="80"/>
    </location>
</feature>
<feature type="compositionally biased region" description="Low complexity" evidence="1">
    <location>
        <begin position="301"/>
        <end position="346"/>
    </location>
</feature>
<feature type="transmembrane region" description="Helical" evidence="2">
    <location>
        <begin position="92"/>
        <end position="112"/>
    </location>
</feature>
<keyword evidence="2" id="KW-1133">Transmembrane helix</keyword>
<evidence type="ECO:0000256" key="2">
    <source>
        <dbReference type="SAM" id="Phobius"/>
    </source>
</evidence>
<dbReference type="RefSeq" id="WP_345434743.1">
    <property type="nucleotide sequence ID" value="NZ_BAABKO010000001.1"/>
</dbReference>
<dbReference type="PANTHER" id="PTHR12460:SF0">
    <property type="entry name" value="CID DOMAIN-CONTAINING PROTEIN-RELATED"/>
    <property type="match status" value="1"/>
</dbReference>
<protein>
    <submittedName>
        <fullName evidence="3">Uncharacterized protein</fullName>
    </submittedName>
</protein>
<feature type="region of interest" description="Disordered" evidence="1">
    <location>
        <begin position="1"/>
        <end position="22"/>
    </location>
</feature>
<feature type="compositionally biased region" description="Low complexity" evidence="1">
    <location>
        <begin position="207"/>
        <end position="273"/>
    </location>
</feature>
<feature type="transmembrane region" description="Helical" evidence="2">
    <location>
        <begin position="124"/>
        <end position="146"/>
    </location>
</feature>
<organism evidence="3 4">
    <name type="scientific">Microbacterium gilvum</name>
    <dbReference type="NCBI Taxonomy" id="1336204"/>
    <lineage>
        <taxon>Bacteria</taxon>
        <taxon>Bacillati</taxon>
        <taxon>Actinomycetota</taxon>
        <taxon>Actinomycetes</taxon>
        <taxon>Micrococcales</taxon>
        <taxon>Microbacteriaceae</taxon>
        <taxon>Microbacterium</taxon>
    </lineage>
</organism>
<evidence type="ECO:0000313" key="4">
    <source>
        <dbReference type="Proteomes" id="UP001501645"/>
    </source>
</evidence>
<accession>A0ABP8ZPR7</accession>
<feature type="compositionally biased region" description="Low complexity" evidence="1">
    <location>
        <begin position="165"/>
        <end position="191"/>
    </location>
</feature>
<feature type="compositionally biased region" description="Low complexity" evidence="1">
    <location>
        <begin position="7"/>
        <end position="22"/>
    </location>
</feature>
<dbReference type="Proteomes" id="UP001501645">
    <property type="component" value="Unassembled WGS sequence"/>
</dbReference>
<name>A0ABP8ZPR7_9MICO</name>
<evidence type="ECO:0000256" key="1">
    <source>
        <dbReference type="SAM" id="MobiDB-lite"/>
    </source>
</evidence>
<keyword evidence="2" id="KW-0812">Transmembrane</keyword>
<gene>
    <name evidence="3" type="ORF">GCM10023351_00550</name>
</gene>
<feature type="region of interest" description="Disordered" evidence="1">
    <location>
        <begin position="165"/>
        <end position="370"/>
    </location>
</feature>
<reference evidence="4" key="1">
    <citation type="journal article" date="2019" name="Int. J. Syst. Evol. Microbiol.">
        <title>The Global Catalogue of Microorganisms (GCM) 10K type strain sequencing project: providing services to taxonomists for standard genome sequencing and annotation.</title>
        <authorList>
            <consortium name="The Broad Institute Genomics Platform"/>
            <consortium name="The Broad Institute Genome Sequencing Center for Infectious Disease"/>
            <person name="Wu L."/>
            <person name="Ma J."/>
        </authorList>
    </citation>
    <scope>NUCLEOTIDE SEQUENCE [LARGE SCALE GENOMIC DNA]</scope>
    <source>
        <strain evidence="4">JCM 18537</strain>
    </source>
</reference>
<feature type="transmembrane region" description="Helical" evidence="2">
    <location>
        <begin position="32"/>
        <end position="55"/>
    </location>
</feature>
<dbReference type="PANTHER" id="PTHR12460">
    <property type="entry name" value="CYCLIN-DEPENDENT KINASE INHIBITOR-RELATED PROTEIN"/>
    <property type="match status" value="1"/>
</dbReference>
<feature type="compositionally biased region" description="Polar residues" evidence="1">
    <location>
        <begin position="356"/>
        <end position="366"/>
    </location>
</feature>
<dbReference type="EMBL" id="BAABKO010000001">
    <property type="protein sequence ID" value="GAA4762052.1"/>
    <property type="molecule type" value="Genomic_DNA"/>
</dbReference>
<comment type="caution">
    <text evidence="3">The sequence shown here is derived from an EMBL/GenBank/DDBJ whole genome shotgun (WGS) entry which is preliminary data.</text>
</comment>
<keyword evidence="4" id="KW-1185">Reference proteome</keyword>
<sequence>MTDQQHGSAPAPQPDGAAAPQSGVGPFTARELILVILGGLLFLFSFFSLIRFAYVPIWASGLDWVLGVLLPVGAAFLLVLRRLAPSAITRVGSLGVDQVASVAFSVAAVTWLGRIGWSYGAATWVPWLEALLALAGVFFTVVAPFVPPFRDDFAGREESVAHPAARAARPILRAPKPEPAWQQPGAQAPAANGWDPQNPYAPQQGTQGAYGQQPFGQPAPYGQQPYSQQPYGQQPYGQQPYGQQPYGQQPYSQQPYGQQPYSQQPYGQQPYGQHAPSAQPAGEPWAPVSDARADAPSTPNPYADAPDAQANAPEPAAAADPFATPAPTADAAPAHADASEEGAAAAAEDDVVTDASEQSPAEQTSGADEGIYDTILTSDDDEHVEVTEPDAEQPAPAPHGGVDELAPMFDETGAVPVAEPAAQTQAIPASQPFWALVPVERDVVDEHGAPVFRIGPTAWALVLEDRGDHFVVRDDDGRIGYLTDVSGVTRG</sequence>
<proteinExistence type="predicted"/>